<evidence type="ECO:0000313" key="2">
    <source>
        <dbReference type="Proteomes" id="UP000053766"/>
    </source>
</evidence>
<dbReference type="EMBL" id="KN716737">
    <property type="protein sequence ID" value="KJH41912.1"/>
    <property type="molecule type" value="Genomic_DNA"/>
</dbReference>
<sequence length="59" mass="6912">MLNGSWARVKYIGPNDLFPLHKRTIDGCTSTVRHIRSILRLDFCEKQYLNICRAVSFEK</sequence>
<accession>A0A0D8XDR5</accession>
<keyword evidence="2" id="KW-1185">Reference proteome</keyword>
<proteinExistence type="predicted"/>
<evidence type="ECO:0000313" key="1">
    <source>
        <dbReference type="EMBL" id="KJH41912.1"/>
    </source>
</evidence>
<dbReference type="Proteomes" id="UP000053766">
    <property type="component" value="Unassembled WGS sequence"/>
</dbReference>
<gene>
    <name evidence="1" type="ORF">DICVIV_12095</name>
</gene>
<dbReference type="AlphaFoldDB" id="A0A0D8XDR5"/>
<organism evidence="1 2">
    <name type="scientific">Dictyocaulus viviparus</name>
    <name type="common">Bovine lungworm</name>
    <dbReference type="NCBI Taxonomy" id="29172"/>
    <lineage>
        <taxon>Eukaryota</taxon>
        <taxon>Metazoa</taxon>
        <taxon>Ecdysozoa</taxon>
        <taxon>Nematoda</taxon>
        <taxon>Chromadorea</taxon>
        <taxon>Rhabditida</taxon>
        <taxon>Rhabditina</taxon>
        <taxon>Rhabditomorpha</taxon>
        <taxon>Strongyloidea</taxon>
        <taxon>Metastrongylidae</taxon>
        <taxon>Dictyocaulus</taxon>
    </lineage>
</organism>
<protein>
    <submittedName>
        <fullName evidence="1">Uncharacterized protein</fullName>
    </submittedName>
</protein>
<reference evidence="1 2" key="1">
    <citation type="submission" date="2013-11" db="EMBL/GenBank/DDBJ databases">
        <title>Draft genome of the bovine lungworm Dictyocaulus viviparus.</title>
        <authorList>
            <person name="Mitreva M."/>
        </authorList>
    </citation>
    <scope>NUCLEOTIDE SEQUENCE [LARGE SCALE GENOMIC DNA]</scope>
    <source>
        <strain evidence="1 2">HannoverDv2000</strain>
    </source>
</reference>
<reference evidence="2" key="2">
    <citation type="journal article" date="2016" name="Sci. Rep.">
        <title>Dictyocaulus viviparus genome, variome and transcriptome elucidate lungworm biology and support future intervention.</title>
        <authorList>
            <person name="McNulty S.N."/>
            <person name="Strube C."/>
            <person name="Rosa B.A."/>
            <person name="Martin J.C."/>
            <person name="Tyagi R."/>
            <person name="Choi Y.J."/>
            <person name="Wang Q."/>
            <person name="Hallsworth Pepin K."/>
            <person name="Zhang X."/>
            <person name="Ozersky P."/>
            <person name="Wilson R.K."/>
            <person name="Sternberg P.W."/>
            <person name="Gasser R.B."/>
            <person name="Mitreva M."/>
        </authorList>
    </citation>
    <scope>NUCLEOTIDE SEQUENCE [LARGE SCALE GENOMIC DNA]</scope>
    <source>
        <strain evidence="2">HannoverDv2000</strain>
    </source>
</reference>
<name>A0A0D8XDR5_DICVI</name>